<sequence>MGTFSIDRISPVFVRWHDSSASPHSSSSDSYGRRVVEHYELEYIVSSHSGYILTEEMPLPALPGNLFFRFPGMVVEGIGVYHSLYIEFEMNAEGDRLENEEALPYRCGENGPRESDEALFYSLRPPKASTPAHTFRTKARILELLARLMEQAEENGAKKPEGEQAQKIRSALRYVQLHYMENITESEMAQAAGYSVYYFCRLFKRLTQLTPMQYVVRYRIEKARVRLLTTDEPVEIIMEKTGFHHYSYFWRVFKRVYGCSPWEYRRKGRF</sequence>
<keyword evidence="2" id="KW-0238">DNA-binding</keyword>
<dbReference type="PROSITE" id="PS01124">
    <property type="entry name" value="HTH_ARAC_FAMILY_2"/>
    <property type="match status" value="1"/>
</dbReference>
<evidence type="ECO:0000259" key="4">
    <source>
        <dbReference type="PROSITE" id="PS01124"/>
    </source>
</evidence>
<dbReference type="GO" id="GO:0043565">
    <property type="term" value="F:sequence-specific DNA binding"/>
    <property type="evidence" value="ECO:0007669"/>
    <property type="project" value="InterPro"/>
</dbReference>
<dbReference type="SUPFAM" id="SSF46689">
    <property type="entry name" value="Homeodomain-like"/>
    <property type="match status" value="2"/>
</dbReference>
<evidence type="ECO:0000313" key="5">
    <source>
        <dbReference type="EMBL" id="HIS30881.1"/>
    </source>
</evidence>
<feature type="domain" description="HTH araC/xylS-type" evidence="4">
    <location>
        <begin position="169"/>
        <end position="267"/>
    </location>
</feature>
<keyword evidence="1" id="KW-0805">Transcription regulation</keyword>
<reference evidence="5" key="1">
    <citation type="submission" date="2020-10" db="EMBL/GenBank/DDBJ databases">
        <authorList>
            <person name="Gilroy R."/>
        </authorList>
    </citation>
    <scope>NUCLEOTIDE SEQUENCE</scope>
    <source>
        <strain evidence="5">CHK190-19873</strain>
    </source>
</reference>
<dbReference type="AlphaFoldDB" id="A0A9D1ESF0"/>
<dbReference type="PANTHER" id="PTHR43280">
    <property type="entry name" value="ARAC-FAMILY TRANSCRIPTIONAL REGULATOR"/>
    <property type="match status" value="1"/>
</dbReference>
<dbReference type="PANTHER" id="PTHR43280:SF2">
    <property type="entry name" value="HTH-TYPE TRANSCRIPTIONAL REGULATOR EXSA"/>
    <property type="match status" value="1"/>
</dbReference>
<name>A0A9D1ESF0_9FIRM</name>
<organism evidence="5 6">
    <name type="scientific">Candidatus Limivivens intestinipullorum</name>
    <dbReference type="NCBI Taxonomy" id="2840858"/>
    <lineage>
        <taxon>Bacteria</taxon>
        <taxon>Bacillati</taxon>
        <taxon>Bacillota</taxon>
        <taxon>Clostridia</taxon>
        <taxon>Lachnospirales</taxon>
        <taxon>Lachnospiraceae</taxon>
        <taxon>Lachnospiraceae incertae sedis</taxon>
        <taxon>Candidatus Limivivens</taxon>
    </lineage>
</organism>
<dbReference type="SMART" id="SM00342">
    <property type="entry name" value="HTH_ARAC"/>
    <property type="match status" value="1"/>
</dbReference>
<evidence type="ECO:0000256" key="3">
    <source>
        <dbReference type="ARBA" id="ARBA00023163"/>
    </source>
</evidence>
<dbReference type="Pfam" id="PF12833">
    <property type="entry name" value="HTH_18"/>
    <property type="match status" value="1"/>
</dbReference>
<evidence type="ECO:0000313" key="6">
    <source>
        <dbReference type="Proteomes" id="UP000823935"/>
    </source>
</evidence>
<accession>A0A9D1ESF0</accession>
<comment type="caution">
    <text evidence="5">The sequence shown here is derived from an EMBL/GenBank/DDBJ whole genome shotgun (WGS) entry which is preliminary data.</text>
</comment>
<evidence type="ECO:0000256" key="2">
    <source>
        <dbReference type="ARBA" id="ARBA00023125"/>
    </source>
</evidence>
<dbReference type="InterPro" id="IPR009057">
    <property type="entry name" value="Homeodomain-like_sf"/>
</dbReference>
<gene>
    <name evidence="5" type="ORF">IAB44_04920</name>
</gene>
<keyword evidence="3" id="KW-0804">Transcription</keyword>
<dbReference type="InterPro" id="IPR018060">
    <property type="entry name" value="HTH_AraC"/>
</dbReference>
<proteinExistence type="predicted"/>
<evidence type="ECO:0000256" key="1">
    <source>
        <dbReference type="ARBA" id="ARBA00023015"/>
    </source>
</evidence>
<dbReference type="GO" id="GO:0003700">
    <property type="term" value="F:DNA-binding transcription factor activity"/>
    <property type="evidence" value="ECO:0007669"/>
    <property type="project" value="InterPro"/>
</dbReference>
<protein>
    <submittedName>
        <fullName evidence="5">Helix-turn-helix transcriptional regulator</fullName>
    </submittedName>
</protein>
<dbReference type="Proteomes" id="UP000823935">
    <property type="component" value="Unassembled WGS sequence"/>
</dbReference>
<dbReference type="Gene3D" id="1.10.10.60">
    <property type="entry name" value="Homeodomain-like"/>
    <property type="match status" value="2"/>
</dbReference>
<dbReference type="EMBL" id="DVIQ01000024">
    <property type="protein sequence ID" value="HIS30881.1"/>
    <property type="molecule type" value="Genomic_DNA"/>
</dbReference>
<reference evidence="5" key="2">
    <citation type="journal article" date="2021" name="PeerJ">
        <title>Extensive microbial diversity within the chicken gut microbiome revealed by metagenomics and culture.</title>
        <authorList>
            <person name="Gilroy R."/>
            <person name="Ravi A."/>
            <person name="Getino M."/>
            <person name="Pursley I."/>
            <person name="Horton D.L."/>
            <person name="Alikhan N.F."/>
            <person name="Baker D."/>
            <person name="Gharbi K."/>
            <person name="Hall N."/>
            <person name="Watson M."/>
            <person name="Adriaenssens E.M."/>
            <person name="Foster-Nyarko E."/>
            <person name="Jarju S."/>
            <person name="Secka A."/>
            <person name="Antonio M."/>
            <person name="Oren A."/>
            <person name="Chaudhuri R.R."/>
            <person name="La Ragione R."/>
            <person name="Hildebrand F."/>
            <person name="Pallen M.J."/>
        </authorList>
    </citation>
    <scope>NUCLEOTIDE SEQUENCE</scope>
    <source>
        <strain evidence="5">CHK190-19873</strain>
    </source>
</reference>